<dbReference type="EMBL" id="CALNXK010000061">
    <property type="protein sequence ID" value="CAH3138725.1"/>
    <property type="molecule type" value="Genomic_DNA"/>
</dbReference>
<feature type="compositionally biased region" description="Basic and acidic residues" evidence="1">
    <location>
        <begin position="296"/>
        <end position="324"/>
    </location>
</feature>
<dbReference type="Proteomes" id="UP001159405">
    <property type="component" value="Unassembled WGS sequence"/>
</dbReference>
<feature type="region of interest" description="Disordered" evidence="1">
    <location>
        <begin position="214"/>
        <end position="234"/>
    </location>
</feature>
<organism evidence="2 3">
    <name type="scientific">Porites lobata</name>
    <dbReference type="NCBI Taxonomy" id="104759"/>
    <lineage>
        <taxon>Eukaryota</taxon>
        <taxon>Metazoa</taxon>
        <taxon>Cnidaria</taxon>
        <taxon>Anthozoa</taxon>
        <taxon>Hexacorallia</taxon>
        <taxon>Scleractinia</taxon>
        <taxon>Fungiina</taxon>
        <taxon>Poritidae</taxon>
        <taxon>Porites</taxon>
    </lineage>
</organism>
<comment type="caution">
    <text evidence="2">The sequence shown here is derived from an EMBL/GenBank/DDBJ whole genome shotgun (WGS) entry which is preliminary data.</text>
</comment>
<feature type="compositionally biased region" description="Polar residues" evidence="1">
    <location>
        <begin position="329"/>
        <end position="376"/>
    </location>
</feature>
<gene>
    <name evidence="2" type="ORF">PLOB_00040283</name>
</gene>
<feature type="compositionally biased region" description="Basic and acidic residues" evidence="1">
    <location>
        <begin position="396"/>
        <end position="430"/>
    </location>
</feature>
<evidence type="ECO:0000313" key="3">
    <source>
        <dbReference type="Proteomes" id="UP001159405"/>
    </source>
</evidence>
<feature type="compositionally biased region" description="Basic and acidic residues" evidence="1">
    <location>
        <begin position="481"/>
        <end position="511"/>
    </location>
</feature>
<keyword evidence="3" id="KW-1185">Reference proteome</keyword>
<feature type="compositionally biased region" description="Polar residues" evidence="1">
    <location>
        <begin position="436"/>
        <end position="445"/>
    </location>
</feature>
<evidence type="ECO:0000256" key="1">
    <source>
        <dbReference type="SAM" id="MobiDB-lite"/>
    </source>
</evidence>
<feature type="compositionally biased region" description="Polar residues" evidence="1">
    <location>
        <begin position="285"/>
        <end position="295"/>
    </location>
</feature>
<reference evidence="2 3" key="1">
    <citation type="submission" date="2022-05" db="EMBL/GenBank/DDBJ databases">
        <authorList>
            <consortium name="Genoscope - CEA"/>
            <person name="William W."/>
        </authorList>
    </citation>
    <scope>NUCLEOTIDE SEQUENCE [LARGE SCALE GENOMIC DNA]</scope>
</reference>
<name>A0ABN8PA51_9CNID</name>
<sequence length="642" mass="73164">MSNRLLIRPSVQKKHSKVNSGFLPADLAAAYASYHHNMAEQKKLELKLWGIDMETKQMKRDIRQRKEVLERELKEKEDDFWGCHRVFSAATLITESDSFRKCFYAGPQPTNAKLPRRKLDRLSHLVRKLQAEDDLETLLRFQRCARYATRREDRPKSALSLTFDEESDITEADSTSQCLTEVINAPRMGSIGSISGDTSGRVKRIRSAPLRIASEKEELRPRNRSRGRSLFPQHPLKKARGETFCYSKEGSPEIVLHSYDRQRSPIKMAWTEDAPRAENKVLGSNEIQANSGVDSSNKDSLDPTEEKTQWRRESRVKQSPEIERLASFSPEQRSQESSMTDIPNLSRSQRLPPESSSEHLQSVGSTASTGQETTIDSELLSEDGLTANSTMGGEVRQSKAEDRFQPKDLVHRSKHDDVRVSSIKEIKPSESDLPSALQNEEATNVSDEDQRLNKRDTLQLESSEQYTFRILAEPRYSETSGTEKFDHTHTRGEKNARDDFHVTVERRETHNIKKAKAQHRQGGTMSPKSSLHGLSSRRNSLVPRNHHKNSQQHTSGFSKVKKTRVGKPEVGFAPGTESPSHKVAHSEGEKRRQGERQSSETKKRKMSIFKRKCLSDLLFVEQVKLESRLRNRVHGFLSDKTS</sequence>
<feature type="region of interest" description="Disordered" evidence="1">
    <location>
        <begin position="280"/>
        <end position="459"/>
    </location>
</feature>
<feature type="region of interest" description="Disordered" evidence="1">
    <location>
        <begin position="474"/>
        <end position="606"/>
    </location>
</feature>
<feature type="compositionally biased region" description="Basic and acidic residues" evidence="1">
    <location>
        <begin position="584"/>
        <end position="601"/>
    </location>
</feature>
<evidence type="ECO:0000313" key="2">
    <source>
        <dbReference type="EMBL" id="CAH3138725.1"/>
    </source>
</evidence>
<feature type="compositionally biased region" description="Polar residues" evidence="1">
    <location>
        <begin position="521"/>
        <end position="539"/>
    </location>
</feature>
<accession>A0ABN8PA51</accession>
<feature type="compositionally biased region" description="Basic and acidic residues" evidence="1">
    <location>
        <begin position="448"/>
        <end position="458"/>
    </location>
</feature>
<proteinExistence type="predicted"/>
<protein>
    <submittedName>
        <fullName evidence="2">Uncharacterized protein</fullName>
    </submittedName>
</protein>